<protein>
    <submittedName>
        <fullName evidence="2">Type II secretion system protein</fullName>
    </submittedName>
</protein>
<keyword evidence="1" id="KW-0812">Transmembrane</keyword>
<proteinExistence type="predicted"/>
<keyword evidence="1" id="KW-0472">Membrane</keyword>
<dbReference type="SUPFAM" id="SSF54523">
    <property type="entry name" value="Pili subunits"/>
    <property type="match status" value="1"/>
</dbReference>
<evidence type="ECO:0000313" key="3">
    <source>
        <dbReference type="Proteomes" id="UP000435357"/>
    </source>
</evidence>
<accession>A0A6N6M3D0</accession>
<keyword evidence="3" id="KW-1185">Reference proteome</keyword>
<dbReference type="Proteomes" id="UP000435357">
    <property type="component" value="Unassembled WGS sequence"/>
</dbReference>
<organism evidence="2 3">
    <name type="scientific">Salibacter halophilus</name>
    <dbReference type="NCBI Taxonomy" id="1803916"/>
    <lineage>
        <taxon>Bacteria</taxon>
        <taxon>Pseudomonadati</taxon>
        <taxon>Bacteroidota</taxon>
        <taxon>Flavobacteriia</taxon>
        <taxon>Flavobacteriales</taxon>
        <taxon>Salibacteraceae</taxon>
        <taxon>Salibacter</taxon>
    </lineage>
</organism>
<reference evidence="2 3" key="1">
    <citation type="submission" date="2019-09" db="EMBL/GenBank/DDBJ databases">
        <title>Genomes of Cryomorphaceae.</title>
        <authorList>
            <person name="Bowman J.P."/>
        </authorList>
    </citation>
    <scope>NUCLEOTIDE SEQUENCE [LARGE SCALE GENOMIC DNA]</scope>
    <source>
        <strain evidence="2 3">KCTC 52047</strain>
    </source>
</reference>
<dbReference type="GO" id="GO:0043683">
    <property type="term" value="P:type IV pilus assembly"/>
    <property type="evidence" value="ECO:0007669"/>
    <property type="project" value="InterPro"/>
</dbReference>
<comment type="caution">
    <text evidence="2">The sequence shown here is derived from an EMBL/GenBank/DDBJ whole genome shotgun (WGS) entry which is preliminary data.</text>
</comment>
<dbReference type="Gene3D" id="3.30.700.10">
    <property type="entry name" value="Glycoprotein, Type 4 Pilin"/>
    <property type="match status" value="1"/>
</dbReference>
<name>A0A6N6M3D0_9FLAO</name>
<dbReference type="RefSeq" id="WP_151169922.1">
    <property type="nucleotide sequence ID" value="NZ_WACR01000013.1"/>
</dbReference>
<keyword evidence="1" id="KW-1133">Transmembrane helix</keyword>
<dbReference type="OrthoDB" id="1003953at2"/>
<evidence type="ECO:0000256" key="1">
    <source>
        <dbReference type="SAM" id="Phobius"/>
    </source>
</evidence>
<sequence>MKFNNPIHTGTFNCKTSKSKLAAWTLMEVLLVLAIVGILVLLALPNFTSIISKAKGKEAELQLNALHMMQKTHFYEKSKYGKTLESVGFQQEKLTTEGGKANYKIEIVEASNTGYTARATAVVDFDGDGQYNVWEIDEDKNLEEVTKD</sequence>
<dbReference type="Pfam" id="PF16732">
    <property type="entry name" value="ComP_DUS"/>
    <property type="match status" value="1"/>
</dbReference>
<dbReference type="EMBL" id="WACR01000013">
    <property type="protein sequence ID" value="KAB1061960.1"/>
    <property type="molecule type" value="Genomic_DNA"/>
</dbReference>
<evidence type="ECO:0000313" key="2">
    <source>
        <dbReference type="EMBL" id="KAB1061960.1"/>
    </source>
</evidence>
<dbReference type="InterPro" id="IPR031982">
    <property type="entry name" value="PilE-like"/>
</dbReference>
<dbReference type="AlphaFoldDB" id="A0A6N6M3D0"/>
<dbReference type="InterPro" id="IPR045584">
    <property type="entry name" value="Pilin-like"/>
</dbReference>
<feature type="transmembrane region" description="Helical" evidence="1">
    <location>
        <begin position="21"/>
        <end position="44"/>
    </location>
</feature>
<gene>
    <name evidence="2" type="ORF">F3059_12845</name>
</gene>